<evidence type="ECO:0000313" key="2">
    <source>
        <dbReference type="Proteomes" id="UP000324222"/>
    </source>
</evidence>
<proteinExistence type="predicted"/>
<gene>
    <name evidence="1" type="ORF">E2C01_097693</name>
</gene>
<comment type="caution">
    <text evidence="1">The sequence shown here is derived from an EMBL/GenBank/DDBJ whole genome shotgun (WGS) entry which is preliminary data.</text>
</comment>
<keyword evidence="2" id="KW-1185">Reference proteome</keyword>
<evidence type="ECO:0000313" key="1">
    <source>
        <dbReference type="EMBL" id="MPD02135.1"/>
    </source>
</evidence>
<dbReference type="Proteomes" id="UP000324222">
    <property type="component" value="Unassembled WGS sequence"/>
</dbReference>
<name>A0A5B7KC24_PORTR</name>
<organism evidence="1 2">
    <name type="scientific">Portunus trituberculatus</name>
    <name type="common">Swimming crab</name>
    <name type="synonym">Neptunus trituberculatus</name>
    <dbReference type="NCBI Taxonomy" id="210409"/>
    <lineage>
        <taxon>Eukaryota</taxon>
        <taxon>Metazoa</taxon>
        <taxon>Ecdysozoa</taxon>
        <taxon>Arthropoda</taxon>
        <taxon>Crustacea</taxon>
        <taxon>Multicrustacea</taxon>
        <taxon>Malacostraca</taxon>
        <taxon>Eumalacostraca</taxon>
        <taxon>Eucarida</taxon>
        <taxon>Decapoda</taxon>
        <taxon>Pleocyemata</taxon>
        <taxon>Brachyura</taxon>
        <taxon>Eubrachyura</taxon>
        <taxon>Portunoidea</taxon>
        <taxon>Portunidae</taxon>
        <taxon>Portuninae</taxon>
        <taxon>Portunus</taxon>
    </lineage>
</organism>
<sequence>MTLKPKMTYLRQQDTSLWSRRYRLAGILVRGAAREPQSQGKCRGGHITLASPFFCHCLTAFTRTPAAR</sequence>
<dbReference type="AlphaFoldDB" id="A0A5B7KC24"/>
<dbReference type="EMBL" id="VSRR010130077">
    <property type="protein sequence ID" value="MPD02135.1"/>
    <property type="molecule type" value="Genomic_DNA"/>
</dbReference>
<reference evidence="1 2" key="1">
    <citation type="submission" date="2019-05" db="EMBL/GenBank/DDBJ databases">
        <title>Another draft genome of Portunus trituberculatus and its Hox gene families provides insights of decapod evolution.</title>
        <authorList>
            <person name="Jeong J.-H."/>
            <person name="Song I."/>
            <person name="Kim S."/>
            <person name="Choi T."/>
            <person name="Kim D."/>
            <person name="Ryu S."/>
            <person name="Kim W."/>
        </authorList>
    </citation>
    <scope>NUCLEOTIDE SEQUENCE [LARGE SCALE GENOMIC DNA]</scope>
    <source>
        <tissue evidence="1">Muscle</tissue>
    </source>
</reference>
<accession>A0A5B7KC24</accession>
<protein>
    <submittedName>
        <fullName evidence="1">Uncharacterized protein</fullName>
    </submittedName>
</protein>